<proteinExistence type="predicted"/>
<feature type="compositionally biased region" description="Low complexity" evidence="1">
    <location>
        <begin position="127"/>
        <end position="140"/>
    </location>
</feature>
<feature type="region of interest" description="Disordered" evidence="1">
    <location>
        <begin position="120"/>
        <end position="151"/>
    </location>
</feature>
<dbReference type="RefSeq" id="WP_154471454.1">
    <property type="nucleotide sequence ID" value="NZ_VUMD01000004.1"/>
</dbReference>
<keyword evidence="2" id="KW-0812">Transmembrane</keyword>
<feature type="region of interest" description="Disordered" evidence="1">
    <location>
        <begin position="35"/>
        <end position="68"/>
    </location>
</feature>
<keyword evidence="2" id="KW-0472">Membrane</keyword>
<feature type="signal peptide" evidence="3">
    <location>
        <begin position="1"/>
        <end position="28"/>
    </location>
</feature>
<feature type="domain" description="SH3b" evidence="4">
    <location>
        <begin position="55"/>
        <end position="119"/>
    </location>
</feature>
<feature type="transmembrane region" description="Helical" evidence="2">
    <location>
        <begin position="274"/>
        <end position="295"/>
    </location>
</feature>
<feature type="compositionally biased region" description="Acidic residues" evidence="1">
    <location>
        <begin position="311"/>
        <end position="341"/>
    </location>
</feature>
<dbReference type="Proteomes" id="UP000429958">
    <property type="component" value="Unassembled WGS sequence"/>
</dbReference>
<dbReference type="PROSITE" id="PS51781">
    <property type="entry name" value="SH3B"/>
    <property type="match status" value="1"/>
</dbReference>
<protein>
    <submittedName>
        <fullName evidence="5">DUF4366 domain-containing protein</fullName>
    </submittedName>
</protein>
<feature type="compositionally biased region" description="Acidic residues" evidence="1">
    <location>
        <begin position="255"/>
        <end position="269"/>
    </location>
</feature>
<dbReference type="Pfam" id="PF08239">
    <property type="entry name" value="SH3_3"/>
    <property type="match status" value="1"/>
</dbReference>
<dbReference type="EMBL" id="VUMD01000004">
    <property type="protein sequence ID" value="MSS36019.1"/>
    <property type="molecule type" value="Genomic_DNA"/>
</dbReference>
<dbReference type="Gene3D" id="2.30.30.40">
    <property type="entry name" value="SH3 Domains"/>
    <property type="match status" value="1"/>
</dbReference>
<dbReference type="InterPro" id="IPR025376">
    <property type="entry name" value="CD1107-like_dom"/>
</dbReference>
<evidence type="ECO:0000256" key="1">
    <source>
        <dbReference type="SAM" id="MobiDB-lite"/>
    </source>
</evidence>
<evidence type="ECO:0000256" key="3">
    <source>
        <dbReference type="SAM" id="SignalP"/>
    </source>
</evidence>
<dbReference type="InterPro" id="IPR003646">
    <property type="entry name" value="SH3-like_bac-type"/>
</dbReference>
<gene>
    <name evidence="5" type="ORF">FYJ39_05365</name>
</gene>
<reference evidence="5 6" key="1">
    <citation type="submission" date="2019-08" db="EMBL/GenBank/DDBJ databases">
        <title>In-depth cultivation of the pig gut microbiome towards novel bacterial diversity and tailored functional studies.</title>
        <authorList>
            <person name="Wylensek D."/>
            <person name="Hitch T.C.A."/>
            <person name="Clavel T."/>
        </authorList>
    </citation>
    <scope>NUCLEOTIDE SEQUENCE [LARGE SCALE GENOMIC DNA]</scope>
    <source>
        <strain evidence="5 6">WCA-389-WT-23D1</strain>
    </source>
</reference>
<dbReference type="SMART" id="SM00287">
    <property type="entry name" value="SH3b"/>
    <property type="match status" value="1"/>
</dbReference>
<feature type="region of interest" description="Disordered" evidence="1">
    <location>
        <begin position="250"/>
        <end position="272"/>
    </location>
</feature>
<keyword evidence="6" id="KW-1185">Reference proteome</keyword>
<dbReference type="Pfam" id="PF14283">
    <property type="entry name" value="CD1107-like"/>
    <property type="match status" value="1"/>
</dbReference>
<sequence>MSKTKPRILLSLLAVILCISIFPVTAFASGGDYHDYELPPPESTEAEKTEEAETEYTGTVTTNGGNLNVRTGAGMDNKAFTQLANGTVVEVIGTDGDWIKILLPERVGYVHGKYLTISSTEKKPTDTGETTTPEPTEPSTVQGEPFSEDSDISTRDLLYDKETNKQFITVQDRDGNTFYIIIDYDSPVGEEEEQYKTYFLNPVDLADMEGLAEDGGETETPTCVCANKCAAGSVNTGCEVCAVNMTECMGKEPEPEVPDEPTEPVEEPEEKGGMGGIIAFVLIATLGGGAAFYFLKVKKGKPQTKGSSNLDDYDYGEDDEYEFEQYDEESDAEDETEDEDA</sequence>
<keyword evidence="3" id="KW-0732">Signal</keyword>
<feature type="chain" id="PRO_5030643338" evidence="3">
    <location>
        <begin position="29"/>
        <end position="341"/>
    </location>
</feature>
<keyword evidence="2" id="KW-1133">Transmembrane helix</keyword>
<evidence type="ECO:0000259" key="4">
    <source>
        <dbReference type="PROSITE" id="PS51781"/>
    </source>
</evidence>
<evidence type="ECO:0000256" key="2">
    <source>
        <dbReference type="SAM" id="Phobius"/>
    </source>
</evidence>
<evidence type="ECO:0000313" key="5">
    <source>
        <dbReference type="EMBL" id="MSS36019.1"/>
    </source>
</evidence>
<organism evidence="5 6">
    <name type="scientific">Clostridium porci</name>
    <dbReference type="NCBI Taxonomy" id="2605778"/>
    <lineage>
        <taxon>Bacteria</taxon>
        <taxon>Bacillati</taxon>
        <taxon>Bacillota</taxon>
        <taxon>Clostridia</taxon>
        <taxon>Eubacteriales</taxon>
        <taxon>Clostridiaceae</taxon>
        <taxon>Clostridium</taxon>
    </lineage>
</organism>
<dbReference type="AlphaFoldDB" id="A0A7X2NJD8"/>
<accession>A0A7X2NJD8</accession>
<feature type="region of interest" description="Disordered" evidence="1">
    <location>
        <begin position="300"/>
        <end position="341"/>
    </location>
</feature>
<comment type="caution">
    <text evidence="5">The sequence shown here is derived from an EMBL/GenBank/DDBJ whole genome shotgun (WGS) entry which is preliminary data.</text>
</comment>
<evidence type="ECO:0000313" key="6">
    <source>
        <dbReference type="Proteomes" id="UP000429958"/>
    </source>
</evidence>
<name>A0A7X2NJD8_9CLOT</name>